<evidence type="ECO:0000256" key="1">
    <source>
        <dbReference type="ARBA" id="ARBA00001954"/>
    </source>
</evidence>
<name>A0A7D9HUN1_PARCT</name>
<feature type="domain" description="Gamma-butyrobetaine hydroxylase-like N-terminal" evidence="11">
    <location>
        <begin position="83"/>
        <end position="164"/>
    </location>
</feature>
<dbReference type="Pfam" id="PF06155">
    <property type="entry name" value="GBBH-like_N"/>
    <property type="match status" value="1"/>
</dbReference>
<evidence type="ECO:0000256" key="5">
    <source>
        <dbReference type="ARBA" id="ARBA00022723"/>
    </source>
</evidence>
<keyword evidence="9" id="KW-0408">Iron</keyword>
<evidence type="ECO:0000256" key="9">
    <source>
        <dbReference type="ARBA" id="ARBA00023004"/>
    </source>
</evidence>
<dbReference type="UniPathway" id="UPA00118"/>
<reference evidence="12" key="1">
    <citation type="submission" date="2020-04" db="EMBL/GenBank/DDBJ databases">
        <authorList>
            <person name="Alioto T."/>
            <person name="Alioto T."/>
            <person name="Gomez Garrido J."/>
        </authorList>
    </citation>
    <scope>NUCLEOTIDE SEQUENCE</scope>
    <source>
        <strain evidence="12">A484AB</strain>
    </source>
</reference>
<dbReference type="GO" id="GO:0016706">
    <property type="term" value="F:2-oxoglutarate-dependent dioxygenase activity"/>
    <property type="evidence" value="ECO:0007669"/>
    <property type="project" value="UniProtKB-ARBA"/>
</dbReference>
<comment type="cofactor">
    <cofactor evidence="2">
        <name>L-ascorbate</name>
        <dbReference type="ChEBI" id="CHEBI:38290"/>
    </cofactor>
</comment>
<dbReference type="Gene3D" id="3.30.2020.30">
    <property type="match status" value="1"/>
</dbReference>
<dbReference type="InterPro" id="IPR050411">
    <property type="entry name" value="AlphaKG_dependent_hydroxylases"/>
</dbReference>
<evidence type="ECO:0000259" key="10">
    <source>
        <dbReference type="Pfam" id="PF02668"/>
    </source>
</evidence>
<evidence type="ECO:0000256" key="3">
    <source>
        <dbReference type="ARBA" id="ARBA00005022"/>
    </source>
</evidence>
<evidence type="ECO:0000256" key="2">
    <source>
        <dbReference type="ARBA" id="ARBA00001961"/>
    </source>
</evidence>
<dbReference type="InterPro" id="IPR003819">
    <property type="entry name" value="TauD/TfdA-like"/>
</dbReference>
<sequence>MGFKVAIEISYDRSKFITRAEFEELKDVFNEYFTNISPKLAQTIEHDSDSNFGDFITKREPANTNRNSSNSGSYIKNVYKDLDDRCLKVIWSDDTASRFSYNFLRDNCKCPECFESSSKQKLFNTARDLMISIQIEEAGISEDGRYLKCNWPGGHESSYSLNWLQNMRTPEENELRQRNSDSLVKDELILWNREMMQDQILFHDYNVLMSEDKSLFDLLYCLYQYGIVVIDNAPTRNGVLLELAARIGYHKRTHYGEDFDVKDIENPSNLAYTNHGLPLHIDLPFLKYPPHIQLLHCIHENTLGGDNIFVDGFNVAKQIHENHPDAFDVLKSFHVRFVDFGTDAYGEFALGCSHPIINLNKHGRINGVLYNASVESESKGDCTPDELVAFYDASCILSKGLHDPNNVIDIHLKSGQIAMFHNIRILHGRTAFESTARERQARWLQGIYFDWDVVFSKLRVLQKNLGLKTPYLPEQSDDFF</sequence>
<comment type="caution">
    <text evidence="12">The sequence shown here is derived from an EMBL/GenBank/DDBJ whole genome shotgun (WGS) entry which is preliminary data.</text>
</comment>
<evidence type="ECO:0000256" key="8">
    <source>
        <dbReference type="ARBA" id="ARBA00023002"/>
    </source>
</evidence>
<evidence type="ECO:0000313" key="13">
    <source>
        <dbReference type="Proteomes" id="UP001152795"/>
    </source>
</evidence>
<keyword evidence="6" id="KW-0124">Carnitine biosynthesis</keyword>
<dbReference type="GO" id="GO:0046872">
    <property type="term" value="F:metal ion binding"/>
    <property type="evidence" value="ECO:0007669"/>
    <property type="project" value="UniProtKB-KW"/>
</dbReference>
<keyword evidence="13" id="KW-1185">Reference proteome</keyword>
<keyword evidence="7 12" id="KW-0223">Dioxygenase</keyword>
<dbReference type="AlphaFoldDB" id="A0A7D9HUN1"/>
<evidence type="ECO:0000256" key="6">
    <source>
        <dbReference type="ARBA" id="ARBA00022873"/>
    </source>
</evidence>
<feature type="domain" description="TauD/TfdA-like" evidence="10">
    <location>
        <begin position="205"/>
        <end position="448"/>
    </location>
</feature>
<dbReference type="GO" id="GO:0045329">
    <property type="term" value="P:carnitine biosynthetic process"/>
    <property type="evidence" value="ECO:0007669"/>
    <property type="project" value="UniProtKB-UniPathway"/>
</dbReference>
<dbReference type="InterPro" id="IPR010376">
    <property type="entry name" value="GBBH-like_N"/>
</dbReference>
<keyword evidence="8" id="KW-0560">Oxidoreductase</keyword>
<keyword evidence="5" id="KW-0479">Metal-binding</keyword>
<comment type="pathway">
    <text evidence="3">Amine and polyamine biosynthesis; carnitine biosynthesis.</text>
</comment>
<dbReference type="Pfam" id="PF02668">
    <property type="entry name" value="TauD"/>
    <property type="match status" value="1"/>
</dbReference>
<organism evidence="12 13">
    <name type="scientific">Paramuricea clavata</name>
    <name type="common">Red gorgonian</name>
    <name type="synonym">Violescent sea-whip</name>
    <dbReference type="NCBI Taxonomy" id="317549"/>
    <lineage>
        <taxon>Eukaryota</taxon>
        <taxon>Metazoa</taxon>
        <taxon>Cnidaria</taxon>
        <taxon>Anthozoa</taxon>
        <taxon>Octocorallia</taxon>
        <taxon>Malacalcyonacea</taxon>
        <taxon>Plexauridae</taxon>
        <taxon>Paramuricea</taxon>
    </lineage>
</organism>
<protein>
    <submittedName>
        <fullName evidence="12">Gamma-butyrobetaine dioxygenase-like</fullName>
    </submittedName>
</protein>
<dbReference type="OrthoDB" id="406634at2759"/>
<evidence type="ECO:0000256" key="7">
    <source>
        <dbReference type="ARBA" id="ARBA00022964"/>
    </source>
</evidence>
<dbReference type="InterPro" id="IPR042098">
    <property type="entry name" value="TauD-like_sf"/>
</dbReference>
<dbReference type="FunFam" id="3.30.2020.30:FF:000002">
    <property type="entry name" value="Putative gamma-butyrobetaine dioxygenase"/>
    <property type="match status" value="1"/>
</dbReference>
<comment type="similarity">
    <text evidence="4">Belongs to the gamma-BBH/TMLD family.</text>
</comment>
<gene>
    <name evidence="12" type="ORF">PACLA_8A015914</name>
</gene>
<dbReference type="GO" id="GO:0005739">
    <property type="term" value="C:mitochondrion"/>
    <property type="evidence" value="ECO:0007669"/>
    <property type="project" value="TreeGrafter"/>
</dbReference>
<evidence type="ECO:0000313" key="12">
    <source>
        <dbReference type="EMBL" id="CAB3991295.1"/>
    </source>
</evidence>
<dbReference type="PANTHER" id="PTHR10696">
    <property type="entry name" value="GAMMA-BUTYROBETAINE HYDROXYLASE-RELATED"/>
    <property type="match status" value="1"/>
</dbReference>
<dbReference type="Proteomes" id="UP001152795">
    <property type="component" value="Unassembled WGS sequence"/>
</dbReference>
<dbReference type="InterPro" id="IPR038492">
    <property type="entry name" value="GBBH-like_N_sf"/>
</dbReference>
<dbReference type="PANTHER" id="PTHR10696:SF33">
    <property type="entry name" value="GAMMA-BUTYROBETAINE DIOXYGENASE"/>
    <property type="match status" value="1"/>
</dbReference>
<dbReference type="CDD" id="cd00250">
    <property type="entry name" value="CAS_like"/>
    <property type="match status" value="1"/>
</dbReference>
<evidence type="ECO:0000256" key="4">
    <source>
        <dbReference type="ARBA" id="ARBA00008654"/>
    </source>
</evidence>
<dbReference type="Gene3D" id="3.60.130.10">
    <property type="entry name" value="Clavaminate synthase-like"/>
    <property type="match status" value="1"/>
</dbReference>
<dbReference type="FunFam" id="3.60.130.10:FF:000001">
    <property type="entry name" value="Trimethyllysine dioxygenase, mitochondrial"/>
    <property type="match status" value="1"/>
</dbReference>
<dbReference type="EMBL" id="CACRXK020001822">
    <property type="protein sequence ID" value="CAB3991295.1"/>
    <property type="molecule type" value="Genomic_DNA"/>
</dbReference>
<accession>A0A7D9HUN1</accession>
<evidence type="ECO:0000259" key="11">
    <source>
        <dbReference type="Pfam" id="PF06155"/>
    </source>
</evidence>
<dbReference type="SUPFAM" id="SSF51197">
    <property type="entry name" value="Clavaminate synthase-like"/>
    <property type="match status" value="1"/>
</dbReference>
<comment type="cofactor">
    <cofactor evidence="1">
        <name>Fe(2+)</name>
        <dbReference type="ChEBI" id="CHEBI:29033"/>
    </cofactor>
</comment>
<proteinExistence type="inferred from homology"/>